<dbReference type="Proteomes" id="UP001283361">
    <property type="component" value="Unassembled WGS sequence"/>
</dbReference>
<reference evidence="2" key="1">
    <citation type="journal article" date="2023" name="G3 (Bethesda)">
        <title>A reference genome for the long-term kleptoplast-retaining sea slug Elysia crispata morphotype clarki.</title>
        <authorList>
            <person name="Eastman K.E."/>
            <person name="Pendleton A.L."/>
            <person name="Shaikh M.A."/>
            <person name="Suttiyut T."/>
            <person name="Ogas R."/>
            <person name="Tomko P."/>
            <person name="Gavelis G."/>
            <person name="Widhalm J.R."/>
            <person name="Wisecaver J.H."/>
        </authorList>
    </citation>
    <scope>NUCLEOTIDE SEQUENCE</scope>
    <source>
        <strain evidence="2">ECLA1</strain>
    </source>
</reference>
<feature type="region of interest" description="Disordered" evidence="1">
    <location>
        <begin position="65"/>
        <end position="85"/>
    </location>
</feature>
<organism evidence="2 3">
    <name type="scientific">Elysia crispata</name>
    <name type="common">lettuce slug</name>
    <dbReference type="NCBI Taxonomy" id="231223"/>
    <lineage>
        <taxon>Eukaryota</taxon>
        <taxon>Metazoa</taxon>
        <taxon>Spiralia</taxon>
        <taxon>Lophotrochozoa</taxon>
        <taxon>Mollusca</taxon>
        <taxon>Gastropoda</taxon>
        <taxon>Heterobranchia</taxon>
        <taxon>Euthyneura</taxon>
        <taxon>Panpulmonata</taxon>
        <taxon>Sacoglossa</taxon>
        <taxon>Placobranchoidea</taxon>
        <taxon>Plakobranchidae</taxon>
        <taxon>Elysia</taxon>
    </lineage>
</organism>
<evidence type="ECO:0000313" key="2">
    <source>
        <dbReference type="EMBL" id="KAK3780918.1"/>
    </source>
</evidence>
<evidence type="ECO:0000256" key="1">
    <source>
        <dbReference type="SAM" id="MobiDB-lite"/>
    </source>
</evidence>
<gene>
    <name evidence="2" type="ORF">RRG08_052074</name>
</gene>
<accession>A0AAE1A4Q6</accession>
<protein>
    <submittedName>
        <fullName evidence="2">Uncharacterized protein</fullName>
    </submittedName>
</protein>
<evidence type="ECO:0000313" key="3">
    <source>
        <dbReference type="Proteomes" id="UP001283361"/>
    </source>
</evidence>
<dbReference type="AlphaFoldDB" id="A0AAE1A4Q6"/>
<sequence>MSGLISFDRLIAQLMESHRSLYEFREVEISRSNSGWLEPLDVCYPWPEASNPVSRYRYLARLPSVAHDSSRRSPTQPGTAPTHRP</sequence>
<name>A0AAE1A4Q6_9GAST</name>
<keyword evidence="3" id="KW-1185">Reference proteome</keyword>
<dbReference type="EMBL" id="JAWDGP010002675">
    <property type="protein sequence ID" value="KAK3780918.1"/>
    <property type="molecule type" value="Genomic_DNA"/>
</dbReference>
<comment type="caution">
    <text evidence="2">The sequence shown here is derived from an EMBL/GenBank/DDBJ whole genome shotgun (WGS) entry which is preliminary data.</text>
</comment>
<proteinExistence type="predicted"/>